<accession>A0ACC3TY69</accession>
<organism evidence="1 2">
    <name type="scientific">Lipomyces orientalis</name>
    <dbReference type="NCBI Taxonomy" id="1233043"/>
    <lineage>
        <taxon>Eukaryota</taxon>
        <taxon>Fungi</taxon>
        <taxon>Dikarya</taxon>
        <taxon>Ascomycota</taxon>
        <taxon>Saccharomycotina</taxon>
        <taxon>Lipomycetes</taxon>
        <taxon>Lipomycetales</taxon>
        <taxon>Lipomycetaceae</taxon>
        <taxon>Lipomyces</taxon>
    </lineage>
</organism>
<dbReference type="EMBL" id="MU970037">
    <property type="protein sequence ID" value="KAK9325951.1"/>
    <property type="molecule type" value="Genomic_DNA"/>
</dbReference>
<comment type="caution">
    <text evidence="1">The sequence shown here is derived from an EMBL/GenBank/DDBJ whole genome shotgun (WGS) entry which is preliminary data.</text>
</comment>
<protein>
    <submittedName>
        <fullName evidence="1">Uncharacterized protein</fullName>
    </submittedName>
</protein>
<gene>
    <name evidence="1" type="ORF">V1517DRAFT_350237</name>
</gene>
<proteinExistence type="predicted"/>
<reference evidence="2" key="1">
    <citation type="journal article" date="2024" name="Front. Bioeng. Biotechnol.">
        <title>Genome-scale model development and genomic sequencing of the oleaginous clade Lipomyces.</title>
        <authorList>
            <person name="Czajka J.J."/>
            <person name="Han Y."/>
            <person name="Kim J."/>
            <person name="Mondo S.J."/>
            <person name="Hofstad B.A."/>
            <person name="Robles A."/>
            <person name="Haridas S."/>
            <person name="Riley R."/>
            <person name="LaButti K."/>
            <person name="Pangilinan J."/>
            <person name="Andreopoulos W."/>
            <person name="Lipzen A."/>
            <person name="Yan J."/>
            <person name="Wang M."/>
            <person name="Ng V."/>
            <person name="Grigoriev I.V."/>
            <person name="Spatafora J.W."/>
            <person name="Magnuson J.K."/>
            <person name="Baker S.E."/>
            <person name="Pomraning K.R."/>
        </authorList>
    </citation>
    <scope>NUCLEOTIDE SEQUENCE [LARGE SCALE GENOMIC DNA]</scope>
    <source>
        <strain evidence="2">CBS 10300</strain>
    </source>
</reference>
<sequence>MVKHYKNNAKGYLRGGKVHQLMGNDVKALQFYDAGLKIIDKDDKLRNVMKQMHETVSSRISKRQRTRSGETSSNPSNSDPLKYDMMQLPVEIVELILRHISFPQIVRLQQVCRSWQTFILDSPRLWSILDFRQCNKKSIRRSTLAKCLLRARFSVNELYLYNIWPRDANFIGNAITPYLKNSRLQVLHVDFNVNVFLPSKYGPLSDTDWAFFSNLTVLKIGGCEVLESEELVGMICQARFPSLRVLHFYGSTTTRPKMFVCLSELDMNFKPTNLQSLMIENSGPGMMTHTEDLAAFLQLFPRLISLYLSNFVISSREIADRSFDLATMTPQLVEFSLIHCLLYVTPTVPPTCQKFAISDSAVTPRTTTRQDNGVEVYSDDGSRVANPDEYRNLRHLDISSNTLIKDQDILGTLSRCDGRLLQRLDMHACPKITANTVPKIARICPALRVLLIGHNSWLNDSGLAALHTLRELEYLDISFTDVTFEGMLLFLAGLTGSDVDTNGKRIVMPHTTLTTRIQERVHKSRCPDGSSLTLPLKTLVMNSCTGVSLQSSNWIRRLGVHVDHDLSTMYDYINRSKKKRKAY</sequence>
<evidence type="ECO:0000313" key="2">
    <source>
        <dbReference type="Proteomes" id="UP001489719"/>
    </source>
</evidence>
<name>A0ACC3TY69_9ASCO</name>
<evidence type="ECO:0000313" key="1">
    <source>
        <dbReference type="EMBL" id="KAK9325951.1"/>
    </source>
</evidence>
<dbReference type="Proteomes" id="UP001489719">
    <property type="component" value="Unassembled WGS sequence"/>
</dbReference>
<keyword evidence="2" id="KW-1185">Reference proteome</keyword>